<dbReference type="Gene3D" id="1.10.10.60">
    <property type="entry name" value="Homeodomain-like"/>
    <property type="match status" value="2"/>
</dbReference>
<evidence type="ECO:0000313" key="7">
    <source>
        <dbReference type="Proteomes" id="UP001343257"/>
    </source>
</evidence>
<dbReference type="EMBL" id="JARTLD010000036">
    <property type="protein sequence ID" value="MED5018566.1"/>
    <property type="molecule type" value="Genomic_DNA"/>
</dbReference>
<keyword evidence="3" id="KW-0804">Transcription</keyword>
<dbReference type="PANTHER" id="PTHR43280:SF2">
    <property type="entry name" value="HTH-TYPE TRANSCRIPTIONAL REGULATOR EXSA"/>
    <property type="match status" value="1"/>
</dbReference>
<feature type="domain" description="HTH araC/xylS-type" evidence="5">
    <location>
        <begin position="187"/>
        <end position="285"/>
    </location>
</feature>
<dbReference type="RefSeq" id="WP_328278919.1">
    <property type="nucleotide sequence ID" value="NZ_JARTLD010000036.1"/>
</dbReference>
<keyword evidence="1" id="KW-0805">Transcription regulation</keyword>
<sequence length="301" mass="35017">MGISGYLSFLVPPFPYFIEGNITTYQPGDRHPDRYRLGYFDVIIVRNGALYLGEENQSWTLTENDALILEPDKHHFPVKPCSVETSFYWFHFLTPNRWLSQAEPHLFAGSPSMSNLHFHMDNATIHLPKHQNLAYPKELFSNLDLLMASTLKPSKLALWATQMTFMKVIQRLEAGQGPKDSSTQLAEQLELYLKQNYHRPITNQDLANHFHMHPNYLARCMKAAFQYTPLEYLLRYRLEQGRSLLIQTDAPIQRITEDIGFSQVSYFSRCFKEQYGLSPHHYRKQFRKPPSESADAKTPIT</sequence>
<dbReference type="InterPro" id="IPR009057">
    <property type="entry name" value="Homeodomain-like_sf"/>
</dbReference>
<evidence type="ECO:0000256" key="1">
    <source>
        <dbReference type="ARBA" id="ARBA00023015"/>
    </source>
</evidence>
<gene>
    <name evidence="6" type="ORF">P9847_14760</name>
</gene>
<dbReference type="InterPro" id="IPR018062">
    <property type="entry name" value="HTH_AraC-typ_CS"/>
</dbReference>
<dbReference type="SMART" id="SM00342">
    <property type="entry name" value="HTH_ARAC"/>
    <property type="match status" value="1"/>
</dbReference>
<dbReference type="InterPro" id="IPR037923">
    <property type="entry name" value="HTH-like"/>
</dbReference>
<reference evidence="6 7" key="1">
    <citation type="submission" date="2023-03" db="EMBL/GenBank/DDBJ databases">
        <title>Bacillus Genome Sequencing.</title>
        <authorList>
            <person name="Dunlap C."/>
        </authorList>
    </citation>
    <scope>NUCLEOTIDE SEQUENCE [LARGE SCALE GENOMIC DNA]</scope>
    <source>
        <strain evidence="6 7">NRS-52</strain>
    </source>
</reference>
<keyword evidence="7" id="KW-1185">Reference proteome</keyword>
<dbReference type="PANTHER" id="PTHR43280">
    <property type="entry name" value="ARAC-FAMILY TRANSCRIPTIONAL REGULATOR"/>
    <property type="match status" value="1"/>
</dbReference>
<evidence type="ECO:0000256" key="2">
    <source>
        <dbReference type="ARBA" id="ARBA00023125"/>
    </source>
</evidence>
<dbReference type="SUPFAM" id="SSF51215">
    <property type="entry name" value="Regulatory protein AraC"/>
    <property type="match status" value="1"/>
</dbReference>
<dbReference type="PROSITE" id="PS01124">
    <property type="entry name" value="HTH_ARAC_FAMILY_2"/>
    <property type="match status" value="1"/>
</dbReference>
<dbReference type="PROSITE" id="PS00041">
    <property type="entry name" value="HTH_ARAC_FAMILY_1"/>
    <property type="match status" value="1"/>
</dbReference>
<evidence type="ECO:0000259" key="5">
    <source>
        <dbReference type="PROSITE" id="PS01124"/>
    </source>
</evidence>
<dbReference type="Pfam" id="PF12833">
    <property type="entry name" value="HTH_18"/>
    <property type="match status" value="1"/>
</dbReference>
<proteinExistence type="predicted"/>
<dbReference type="PRINTS" id="PR00032">
    <property type="entry name" value="HTHARAC"/>
</dbReference>
<comment type="caution">
    <text evidence="6">The sequence shown here is derived from an EMBL/GenBank/DDBJ whole genome shotgun (WGS) entry which is preliminary data.</text>
</comment>
<feature type="region of interest" description="Disordered" evidence="4">
    <location>
        <begin position="282"/>
        <end position="301"/>
    </location>
</feature>
<evidence type="ECO:0000256" key="3">
    <source>
        <dbReference type="ARBA" id="ARBA00023163"/>
    </source>
</evidence>
<dbReference type="Proteomes" id="UP001343257">
    <property type="component" value="Unassembled WGS sequence"/>
</dbReference>
<organism evidence="6 7">
    <name type="scientific">Paenibacillus chibensis</name>
    <dbReference type="NCBI Taxonomy" id="59846"/>
    <lineage>
        <taxon>Bacteria</taxon>
        <taxon>Bacillati</taxon>
        <taxon>Bacillota</taxon>
        <taxon>Bacilli</taxon>
        <taxon>Bacillales</taxon>
        <taxon>Paenibacillaceae</taxon>
        <taxon>Paenibacillus</taxon>
    </lineage>
</organism>
<name>A0ABU6PWN2_9BACL</name>
<accession>A0ABU6PWN2</accession>
<protein>
    <submittedName>
        <fullName evidence="6">Helix-turn-helix domain-containing protein</fullName>
    </submittedName>
</protein>
<dbReference type="InterPro" id="IPR020449">
    <property type="entry name" value="Tscrpt_reg_AraC-type_HTH"/>
</dbReference>
<evidence type="ECO:0000256" key="4">
    <source>
        <dbReference type="SAM" id="MobiDB-lite"/>
    </source>
</evidence>
<dbReference type="InterPro" id="IPR018060">
    <property type="entry name" value="HTH_AraC"/>
</dbReference>
<keyword evidence="2" id="KW-0238">DNA-binding</keyword>
<evidence type="ECO:0000313" key="6">
    <source>
        <dbReference type="EMBL" id="MED5018566.1"/>
    </source>
</evidence>
<dbReference type="SUPFAM" id="SSF46689">
    <property type="entry name" value="Homeodomain-like"/>
    <property type="match status" value="2"/>
</dbReference>